<dbReference type="Gene3D" id="3.90.600.10">
    <property type="entry name" value="Phosphoribosylglycinamide synthetase, C-terminal domain"/>
    <property type="match status" value="1"/>
</dbReference>
<keyword evidence="6 11" id="KW-0067">ATP-binding</keyword>
<dbReference type="GO" id="GO:0009113">
    <property type="term" value="P:purine nucleobase biosynthetic process"/>
    <property type="evidence" value="ECO:0007669"/>
    <property type="project" value="InterPro"/>
</dbReference>
<dbReference type="SUPFAM" id="SSF51246">
    <property type="entry name" value="Rudiment single hybrid motif"/>
    <property type="match status" value="1"/>
</dbReference>
<dbReference type="SUPFAM" id="SSF52440">
    <property type="entry name" value="PreATP-grasp domain"/>
    <property type="match status" value="1"/>
</dbReference>
<dbReference type="AlphaFoldDB" id="A0A4R4JWX0"/>
<dbReference type="InterPro" id="IPR000115">
    <property type="entry name" value="PRibGlycinamide_synth"/>
</dbReference>
<comment type="caution">
    <text evidence="13">The sequence shown here is derived from an EMBL/GenBank/DDBJ whole genome shotgun (WGS) entry which is preliminary data.</text>
</comment>
<dbReference type="HAMAP" id="MF_00138">
    <property type="entry name" value="GARS"/>
    <property type="match status" value="1"/>
</dbReference>
<dbReference type="Proteomes" id="UP000295706">
    <property type="component" value="Unassembled WGS sequence"/>
</dbReference>
<gene>
    <name evidence="10 13" type="primary">purD</name>
    <name evidence="13" type="ORF">EZE20_23410</name>
</gene>
<keyword evidence="14" id="KW-1185">Reference proteome</keyword>
<dbReference type="GO" id="GO:0046872">
    <property type="term" value="F:metal ion binding"/>
    <property type="evidence" value="ECO:0007669"/>
    <property type="project" value="InterPro"/>
</dbReference>
<dbReference type="InterPro" id="IPR020562">
    <property type="entry name" value="PRibGlycinamide_synth_N"/>
</dbReference>
<evidence type="ECO:0000256" key="7">
    <source>
        <dbReference type="ARBA" id="ARBA00038345"/>
    </source>
</evidence>
<dbReference type="Gene3D" id="3.40.50.20">
    <property type="match status" value="1"/>
</dbReference>
<dbReference type="PANTHER" id="PTHR43472">
    <property type="entry name" value="PHOSPHORIBOSYLAMINE--GLYCINE LIGASE"/>
    <property type="match status" value="1"/>
</dbReference>
<evidence type="ECO:0000256" key="3">
    <source>
        <dbReference type="ARBA" id="ARBA00022598"/>
    </source>
</evidence>
<dbReference type="PANTHER" id="PTHR43472:SF1">
    <property type="entry name" value="PHOSPHORIBOSYLAMINE--GLYCINE LIGASE, CHLOROPLASTIC"/>
    <property type="match status" value="1"/>
</dbReference>
<dbReference type="InterPro" id="IPR020560">
    <property type="entry name" value="PRibGlycinamide_synth_C-dom"/>
</dbReference>
<dbReference type="GO" id="GO:0006189">
    <property type="term" value="P:'de novo' IMP biosynthetic process"/>
    <property type="evidence" value="ECO:0007669"/>
    <property type="project" value="UniProtKB-UniRule"/>
</dbReference>
<dbReference type="Gene3D" id="3.30.470.20">
    <property type="entry name" value="ATP-grasp fold, B domain"/>
    <property type="match status" value="1"/>
</dbReference>
<feature type="domain" description="ATP-grasp" evidence="12">
    <location>
        <begin position="111"/>
        <end position="319"/>
    </location>
</feature>
<dbReference type="UniPathway" id="UPA00074">
    <property type="reaction ID" value="UER00125"/>
</dbReference>
<name>A0A4R4JWX0_9BACT</name>
<evidence type="ECO:0000256" key="6">
    <source>
        <dbReference type="ARBA" id="ARBA00022840"/>
    </source>
</evidence>
<dbReference type="SMART" id="SM01210">
    <property type="entry name" value="GARS_C"/>
    <property type="match status" value="1"/>
</dbReference>
<evidence type="ECO:0000256" key="8">
    <source>
        <dbReference type="ARBA" id="ARBA00042242"/>
    </source>
</evidence>
<dbReference type="SMART" id="SM01209">
    <property type="entry name" value="GARS_A"/>
    <property type="match status" value="1"/>
</dbReference>
<evidence type="ECO:0000256" key="1">
    <source>
        <dbReference type="ARBA" id="ARBA00005174"/>
    </source>
</evidence>
<protein>
    <recommendedName>
        <fullName evidence="2 10">Phosphoribosylamine--glycine ligase</fullName>
        <ecNumber evidence="2 10">6.3.4.13</ecNumber>
    </recommendedName>
    <alternativeName>
        <fullName evidence="10">GARS</fullName>
    </alternativeName>
    <alternativeName>
        <fullName evidence="8 10">Glycinamide ribonucleotide synthetase</fullName>
    </alternativeName>
    <alternativeName>
        <fullName evidence="9 10">Phosphoribosylglycinamide synthetase</fullName>
    </alternativeName>
</protein>
<dbReference type="NCBIfam" id="TIGR00877">
    <property type="entry name" value="purD"/>
    <property type="match status" value="1"/>
</dbReference>
<dbReference type="OrthoDB" id="9807240at2"/>
<keyword evidence="3 10" id="KW-0436">Ligase</keyword>
<evidence type="ECO:0000256" key="2">
    <source>
        <dbReference type="ARBA" id="ARBA00013255"/>
    </source>
</evidence>
<proteinExistence type="inferred from homology"/>
<dbReference type="InterPro" id="IPR013815">
    <property type="entry name" value="ATP_grasp_subdomain_1"/>
</dbReference>
<dbReference type="InterPro" id="IPR016185">
    <property type="entry name" value="PreATP-grasp_dom_sf"/>
</dbReference>
<evidence type="ECO:0000259" key="12">
    <source>
        <dbReference type="PROSITE" id="PS50975"/>
    </source>
</evidence>
<dbReference type="InterPro" id="IPR011054">
    <property type="entry name" value="Rudment_hybrid_motif"/>
</dbReference>
<keyword evidence="5 10" id="KW-0658">Purine biosynthesis</keyword>
<dbReference type="PROSITE" id="PS50975">
    <property type="entry name" value="ATP_GRASP"/>
    <property type="match status" value="1"/>
</dbReference>
<evidence type="ECO:0000313" key="13">
    <source>
        <dbReference type="EMBL" id="TDB58109.1"/>
    </source>
</evidence>
<evidence type="ECO:0000256" key="10">
    <source>
        <dbReference type="HAMAP-Rule" id="MF_00138"/>
    </source>
</evidence>
<organism evidence="13 14">
    <name type="scientific">Arundinibacter roseus</name>
    <dbReference type="NCBI Taxonomy" id="2070510"/>
    <lineage>
        <taxon>Bacteria</taxon>
        <taxon>Pseudomonadati</taxon>
        <taxon>Bacteroidota</taxon>
        <taxon>Cytophagia</taxon>
        <taxon>Cytophagales</taxon>
        <taxon>Spirosomataceae</taxon>
        <taxon>Arundinibacter</taxon>
    </lineage>
</organism>
<sequence length="429" mass="46133">MNILILGSGGREHAFAWKIAQSPLCDALFVAPGNAGTASVATNVDLSFNDFEGIASLISEKRIELVLVGPEEPLVNGIIDFLQAKPELSHVRLIGPDQTGAQLEGSKDFSKNFMQTYGIPTASYGTFTAETLDEGLAYLDAHPLPIVLKADGLAAGKGVIIAETHEEAKLCLREMLVDGKFGEAGNKVVIEQFLKGIELSVFVLTDGEHYKILPEAKDYKRIGENDTGLNTGGMGAVSPVIFADSNFLRKVEEKVVKPTLAGLKAEGIKYVGFIFIGLMNVKSEPYVIEYNVRMGDPETEVVLPRIQSDLVTLLTAAAKGTLQDTTLTISPQVAVTTVVVSGGYPGDYEKGKTIAYTDKVEDVVVFHAGTAFNGNTEVVTNGGRVLVLTGIANSLENAVHKSQRAAQTVQFEGKYYRHDIGLDLLRLKD</sequence>
<dbReference type="SUPFAM" id="SSF56059">
    <property type="entry name" value="Glutathione synthetase ATP-binding domain-like"/>
    <property type="match status" value="1"/>
</dbReference>
<dbReference type="GO" id="GO:0005524">
    <property type="term" value="F:ATP binding"/>
    <property type="evidence" value="ECO:0007669"/>
    <property type="project" value="UniProtKB-UniRule"/>
</dbReference>
<keyword evidence="4 11" id="KW-0547">Nucleotide-binding</keyword>
<dbReference type="EMBL" id="SMJU01000025">
    <property type="protein sequence ID" value="TDB58109.1"/>
    <property type="molecule type" value="Genomic_DNA"/>
</dbReference>
<dbReference type="Gene3D" id="3.30.1490.20">
    <property type="entry name" value="ATP-grasp fold, A domain"/>
    <property type="match status" value="1"/>
</dbReference>
<comment type="catalytic activity">
    <reaction evidence="10">
        <text>5-phospho-beta-D-ribosylamine + glycine + ATP = N(1)-(5-phospho-beta-D-ribosyl)glycinamide + ADP + phosphate + H(+)</text>
        <dbReference type="Rhea" id="RHEA:17453"/>
        <dbReference type="ChEBI" id="CHEBI:15378"/>
        <dbReference type="ChEBI" id="CHEBI:30616"/>
        <dbReference type="ChEBI" id="CHEBI:43474"/>
        <dbReference type="ChEBI" id="CHEBI:57305"/>
        <dbReference type="ChEBI" id="CHEBI:58681"/>
        <dbReference type="ChEBI" id="CHEBI:143788"/>
        <dbReference type="ChEBI" id="CHEBI:456216"/>
        <dbReference type="EC" id="6.3.4.13"/>
    </reaction>
</comment>
<evidence type="ECO:0000313" key="14">
    <source>
        <dbReference type="Proteomes" id="UP000295706"/>
    </source>
</evidence>
<dbReference type="InterPro" id="IPR020561">
    <property type="entry name" value="PRibGlycinamid_synth_ATP-grasp"/>
</dbReference>
<dbReference type="RefSeq" id="WP_132122360.1">
    <property type="nucleotide sequence ID" value="NZ_SMJU01000025.1"/>
</dbReference>
<evidence type="ECO:0000256" key="5">
    <source>
        <dbReference type="ARBA" id="ARBA00022755"/>
    </source>
</evidence>
<evidence type="ECO:0000256" key="4">
    <source>
        <dbReference type="ARBA" id="ARBA00022741"/>
    </source>
</evidence>
<dbReference type="Pfam" id="PF02843">
    <property type="entry name" value="GARS_C"/>
    <property type="match status" value="1"/>
</dbReference>
<evidence type="ECO:0000256" key="9">
    <source>
        <dbReference type="ARBA" id="ARBA00042864"/>
    </source>
</evidence>
<dbReference type="InterPro" id="IPR011761">
    <property type="entry name" value="ATP-grasp"/>
</dbReference>
<evidence type="ECO:0000256" key="11">
    <source>
        <dbReference type="PROSITE-ProRule" id="PRU00409"/>
    </source>
</evidence>
<dbReference type="EC" id="6.3.4.13" evidence="2 10"/>
<dbReference type="InterPro" id="IPR037123">
    <property type="entry name" value="PRibGlycinamide_synth_C_sf"/>
</dbReference>
<dbReference type="GO" id="GO:0004637">
    <property type="term" value="F:phosphoribosylamine-glycine ligase activity"/>
    <property type="evidence" value="ECO:0007669"/>
    <property type="project" value="UniProtKB-UniRule"/>
</dbReference>
<accession>A0A4R4JWX0</accession>
<reference evidence="13 14" key="1">
    <citation type="submission" date="2019-02" db="EMBL/GenBank/DDBJ databases">
        <title>Arundinibacter roseus gen. nov., sp. nov., a new member of the family Cytophagaceae.</title>
        <authorList>
            <person name="Szuroczki S."/>
            <person name="Khayer B."/>
            <person name="Sproer C."/>
            <person name="Toumi M."/>
            <person name="Szabo A."/>
            <person name="Felfoldi T."/>
            <person name="Schumann P."/>
            <person name="Toth E."/>
        </authorList>
    </citation>
    <scope>NUCLEOTIDE SEQUENCE [LARGE SCALE GENOMIC DNA]</scope>
    <source>
        <strain evidence="13 14">DMA-k-7a</strain>
    </source>
</reference>
<dbReference type="Pfam" id="PF01071">
    <property type="entry name" value="GARS_A"/>
    <property type="match status" value="1"/>
</dbReference>
<dbReference type="Pfam" id="PF02844">
    <property type="entry name" value="GARS_N"/>
    <property type="match status" value="1"/>
</dbReference>
<comment type="similarity">
    <text evidence="7 10">Belongs to the GARS family.</text>
</comment>
<comment type="pathway">
    <text evidence="1 10">Purine metabolism; IMP biosynthesis via de novo pathway; N(1)-(5-phospho-D-ribosyl)glycinamide from 5-phospho-alpha-D-ribose 1-diphosphate: step 2/2.</text>
</comment>